<dbReference type="Proteomes" id="UP001273209">
    <property type="component" value="Unassembled WGS sequence"/>
</dbReference>
<feature type="compositionally biased region" description="Polar residues" evidence="1">
    <location>
        <begin position="463"/>
        <end position="472"/>
    </location>
</feature>
<feature type="region of interest" description="Disordered" evidence="1">
    <location>
        <begin position="424"/>
        <end position="546"/>
    </location>
</feature>
<feature type="compositionally biased region" description="Basic residues" evidence="1">
    <location>
        <begin position="531"/>
        <end position="546"/>
    </location>
</feature>
<dbReference type="EMBL" id="JAWRVG010000050">
    <property type="protein sequence ID" value="KAK4064087.1"/>
    <property type="molecule type" value="Genomic_DNA"/>
</dbReference>
<proteinExistence type="predicted"/>
<dbReference type="RefSeq" id="XP_062751852.1">
    <property type="nucleotide sequence ID" value="XM_062904179.1"/>
</dbReference>
<dbReference type="AlphaFoldDB" id="A0AAE1M111"/>
<feature type="region of interest" description="Disordered" evidence="1">
    <location>
        <begin position="123"/>
        <end position="151"/>
    </location>
</feature>
<evidence type="ECO:0000256" key="1">
    <source>
        <dbReference type="SAM" id="MobiDB-lite"/>
    </source>
</evidence>
<sequence>MVFKVQKIPTIFPVLPVTPAISHSPTRRGTMPATSSVRDEAPTYTAEDLLSLDDDQFTEFLKRCERPEGGYDISSASDLHLMVESRRQLLFERLRAALQQLAKATEPAPLDIDALTKRLVDVAEGPNTPRKYTRRGSRDRDTPSPSSSLDRRVLANDKEMELLRLEELLQHGGRPVALDIASLTESERKKLPWLSGPWFRDHDWSSDEVPTIFAIQAHRWWDFIKWQVENRNIEDGDYGFPQYLEAQRRQGLREFYPQSGPEYDESTARMWEMGHQNYCEIPGGSFSAYQEAVKKRLASHNFTQEFRLEDDPRQQDAWTTWVEYLNFEYFETDRLAALLMILEQDYIAAWDKFLIADSSTYDEFGRPLAQPEDNFGALQQRIDIFIRDTDLYRSKERFFRHQRVLTQWILEQLSLIEVETEQQCTAKDCSQSKPPTSKKRKQTEEEEAEDEETGRSLKRSKQHSFSGQNAAQQPARGRSKNSIKATASRRGAQKSRLPGQPASPQTNTTLDSQKSQSLKRKSCAEVLPPPIRRRSQRLQARLQKRL</sequence>
<evidence type="ECO:0000313" key="3">
    <source>
        <dbReference type="Proteomes" id="UP001273209"/>
    </source>
</evidence>
<protein>
    <recommendedName>
        <fullName evidence="4">Ankyrin 2,3/unc44</fullName>
    </recommendedName>
</protein>
<keyword evidence="3" id="KW-1185">Reference proteome</keyword>
<accession>A0AAE1M111</accession>
<organism evidence="2 3">
    <name type="scientific">Trichoderma aggressivum f. europaeum</name>
    <dbReference type="NCBI Taxonomy" id="173218"/>
    <lineage>
        <taxon>Eukaryota</taxon>
        <taxon>Fungi</taxon>
        <taxon>Dikarya</taxon>
        <taxon>Ascomycota</taxon>
        <taxon>Pezizomycotina</taxon>
        <taxon>Sordariomycetes</taxon>
        <taxon>Hypocreomycetidae</taxon>
        <taxon>Hypocreales</taxon>
        <taxon>Hypocreaceae</taxon>
        <taxon>Trichoderma</taxon>
    </lineage>
</organism>
<comment type="caution">
    <text evidence="2">The sequence shown here is derived from an EMBL/GenBank/DDBJ whole genome shotgun (WGS) entry which is preliminary data.</text>
</comment>
<gene>
    <name evidence="2" type="ORF">Triagg1_9243</name>
</gene>
<evidence type="ECO:0008006" key="4">
    <source>
        <dbReference type="Google" id="ProtNLM"/>
    </source>
</evidence>
<feature type="compositionally biased region" description="Polar residues" evidence="1">
    <location>
        <begin position="424"/>
        <end position="435"/>
    </location>
</feature>
<evidence type="ECO:0000313" key="2">
    <source>
        <dbReference type="EMBL" id="KAK4064087.1"/>
    </source>
</evidence>
<feature type="region of interest" description="Disordered" evidence="1">
    <location>
        <begin position="22"/>
        <end position="42"/>
    </location>
</feature>
<feature type="compositionally biased region" description="Polar residues" evidence="1">
    <location>
        <begin position="502"/>
        <end position="516"/>
    </location>
</feature>
<name>A0AAE1M111_9HYPO</name>
<reference evidence="2" key="1">
    <citation type="submission" date="2023-11" db="EMBL/GenBank/DDBJ databases">
        <title>The genome sequences of three competitors of mushroom-forming fungi.</title>
        <authorList>
            <person name="Beijen E."/>
            <person name="Ohm R.A."/>
        </authorList>
    </citation>
    <scope>NUCLEOTIDE SEQUENCE</scope>
    <source>
        <strain evidence="2">CBS 100526</strain>
    </source>
</reference>
<dbReference type="GeneID" id="87924084"/>